<sequence length="64" mass="6818">MTCSPSQSMPAQQESHAQLGVPANGYWVPANGYLRPSLDHVPAGTARTDADKTPSTRGRLHMGL</sequence>
<evidence type="ECO:0000313" key="4">
    <source>
        <dbReference type="Proteomes" id="UP000235388"/>
    </source>
</evidence>
<organism evidence="2 4">
    <name type="scientific">Puccinia coronata f. sp. avenae</name>
    <dbReference type="NCBI Taxonomy" id="200324"/>
    <lineage>
        <taxon>Eukaryota</taxon>
        <taxon>Fungi</taxon>
        <taxon>Dikarya</taxon>
        <taxon>Basidiomycota</taxon>
        <taxon>Pucciniomycotina</taxon>
        <taxon>Pucciniomycetes</taxon>
        <taxon>Pucciniales</taxon>
        <taxon>Pucciniaceae</taxon>
        <taxon>Puccinia</taxon>
    </lineage>
</organism>
<comment type="caution">
    <text evidence="2">The sequence shown here is derived from an EMBL/GenBank/DDBJ whole genome shotgun (WGS) entry which is preliminary data.</text>
</comment>
<dbReference type="EMBL" id="PGCI01000153">
    <property type="protein sequence ID" value="PLW36854.1"/>
    <property type="molecule type" value="Genomic_DNA"/>
</dbReference>
<dbReference type="Proteomes" id="UP000235392">
    <property type="component" value="Unassembled WGS sequence"/>
</dbReference>
<accession>A0A2N5RWG2</accession>
<reference evidence="4 5" key="1">
    <citation type="submission" date="2017-11" db="EMBL/GenBank/DDBJ databases">
        <title>De novo assembly and phasing of dikaryotic genomes from two isolates of Puccinia coronata f. sp. avenae, the causal agent of oat crown rust.</title>
        <authorList>
            <person name="Miller M.E."/>
            <person name="Zhang Y."/>
            <person name="Omidvar V."/>
            <person name="Sperschneider J."/>
            <person name="Schwessinger B."/>
            <person name="Raley C."/>
            <person name="Palmer J.M."/>
            <person name="Garnica D."/>
            <person name="Upadhyaya N."/>
            <person name="Rathjen J."/>
            <person name="Taylor J.M."/>
            <person name="Park R.F."/>
            <person name="Dodds P.N."/>
            <person name="Hirsch C.D."/>
            <person name="Kianian S.F."/>
            <person name="Figueroa M."/>
        </authorList>
    </citation>
    <scope>NUCLEOTIDE SEQUENCE [LARGE SCALE GENOMIC DNA]</scope>
    <source>
        <strain evidence="2">12NC29</strain>
        <strain evidence="3">12SD80</strain>
    </source>
</reference>
<evidence type="ECO:0000256" key="1">
    <source>
        <dbReference type="SAM" id="MobiDB-lite"/>
    </source>
</evidence>
<dbReference type="Proteomes" id="UP000235388">
    <property type="component" value="Unassembled WGS sequence"/>
</dbReference>
<name>A0A2N5RWG2_9BASI</name>
<keyword evidence="4" id="KW-1185">Reference proteome</keyword>
<gene>
    <name evidence="2" type="ORF">PCANC_28303</name>
    <name evidence="3" type="ORF">PCASD_15279</name>
</gene>
<dbReference type="AlphaFoldDB" id="A0A2N5RWG2"/>
<dbReference type="EMBL" id="PGCJ01001453">
    <property type="protein sequence ID" value="PLW05341.1"/>
    <property type="molecule type" value="Genomic_DNA"/>
</dbReference>
<evidence type="ECO:0000313" key="5">
    <source>
        <dbReference type="Proteomes" id="UP000235392"/>
    </source>
</evidence>
<evidence type="ECO:0000313" key="3">
    <source>
        <dbReference type="EMBL" id="PLW36854.1"/>
    </source>
</evidence>
<protein>
    <submittedName>
        <fullName evidence="2">Uncharacterized protein</fullName>
    </submittedName>
</protein>
<proteinExistence type="predicted"/>
<feature type="region of interest" description="Disordered" evidence="1">
    <location>
        <begin position="39"/>
        <end position="64"/>
    </location>
</feature>
<evidence type="ECO:0000313" key="2">
    <source>
        <dbReference type="EMBL" id="PLW05341.1"/>
    </source>
</evidence>